<feature type="transmembrane region" description="Helical" evidence="2">
    <location>
        <begin position="170"/>
        <end position="192"/>
    </location>
</feature>
<reference evidence="4" key="1">
    <citation type="submission" date="2022-09" db="EMBL/GenBank/DDBJ databases">
        <authorList>
            <person name="Li D."/>
            <person name="Cheng J."/>
            <person name="Li Y."/>
        </authorList>
    </citation>
    <scope>NUCLEOTIDE SEQUENCE</scope>
    <source>
        <strain evidence="4">DL</strain>
    </source>
</reference>
<feature type="region of interest" description="Disordered" evidence="1">
    <location>
        <begin position="97"/>
        <end position="118"/>
    </location>
</feature>
<keyword evidence="5" id="KW-1185">Reference proteome</keyword>
<protein>
    <recommendedName>
        <fullName evidence="3">DUF8094 domain-containing protein</fullName>
    </recommendedName>
</protein>
<keyword evidence="2" id="KW-1133">Transmembrane helix</keyword>
<dbReference type="EMBL" id="CP106856">
    <property type="protein sequence ID" value="UYB35086.1"/>
    <property type="molecule type" value="Genomic_DNA"/>
</dbReference>
<proteinExistence type="predicted"/>
<feature type="compositionally biased region" description="Polar residues" evidence="1">
    <location>
        <begin position="101"/>
        <end position="112"/>
    </location>
</feature>
<organism evidence="4 5">
    <name type="scientific">Arthrobacter koreensis</name>
    <dbReference type="NCBI Taxonomy" id="199136"/>
    <lineage>
        <taxon>Bacteria</taxon>
        <taxon>Bacillati</taxon>
        <taxon>Actinomycetota</taxon>
        <taxon>Actinomycetes</taxon>
        <taxon>Micrococcales</taxon>
        <taxon>Micrococcaceae</taxon>
        <taxon>Arthrobacter</taxon>
    </lineage>
</organism>
<dbReference type="Pfam" id="PF26366">
    <property type="entry name" value="DUF8094"/>
    <property type="match status" value="1"/>
</dbReference>
<evidence type="ECO:0000256" key="2">
    <source>
        <dbReference type="SAM" id="Phobius"/>
    </source>
</evidence>
<gene>
    <name evidence="4" type="ORF">N9A08_10620</name>
</gene>
<keyword evidence="2" id="KW-0472">Membrane</keyword>
<feature type="domain" description="DUF8094" evidence="3">
    <location>
        <begin position="273"/>
        <end position="563"/>
    </location>
</feature>
<sequence length="566" mass="57736">MRNKIAVPLIVLGILMMLVGIGQRTIWAPPQTVTAQAPDAGAAPVAVLEPDLLDSRPDGAEITVRSDDGVFLAVGRSADVDAWVDGAAVTRIGSGADESLSAETSEGDSTVPSPAGSDLWVSEESVDGELSYTWTAPAAGDWSVLIASDGTAPAPTDITISWPNDQGTPLAVPLIIAGALAAVLGLALAFLARGRKTGPPTPGSRRAVRETDTAAQRIVARRGQKTSEESSSSSALRTAAGFTAAALAGSLAVGLVPGAANAADAPAQEENYPVVLDGQLSRILSSVAGTVQEADAAKDASLLPERTASTALELRKANYATAAKVPDTKAPPAVAASPLLTDLISSDTSFPRTVVAVTQGGDNTVPQALVLVQASARENYKLVSAIQMLPGTTFPQPPADGTGVETVAADSGEDLAMAPQAAVDALADALTKPDGGNKETFAPNSFAEAVTTFQAEVTGNPANEFATITFSHTPVPSDTRALRTADGGAIVFGYMSHSYSSVPREAADSINLEGTIYETLTGEKNTEAGIDVAYGEAVMLYVPPAGADEKVEVIGAAQQLLSATLK</sequence>
<evidence type="ECO:0000259" key="3">
    <source>
        <dbReference type="Pfam" id="PF26366"/>
    </source>
</evidence>
<keyword evidence="2" id="KW-0812">Transmembrane</keyword>
<evidence type="ECO:0000313" key="5">
    <source>
        <dbReference type="Proteomes" id="UP001063368"/>
    </source>
</evidence>
<accession>A0ABY6FPF6</accession>
<name>A0ABY6FPF6_9MICC</name>
<evidence type="ECO:0000313" key="4">
    <source>
        <dbReference type="EMBL" id="UYB35086.1"/>
    </source>
</evidence>
<dbReference type="RefSeq" id="WP_263127149.1">
    <property type="nucleotide sequence ID" value="NZ_CP106856.1"/>
</dbReference>
<evidence type="ECO:0000256" key="1">
    <source>
        <dbReference type="SAM" id="MobiDB-lite"/>
    </source>
</evidence>
<dbReference type="Proteomes" id="UP001063368">
    <property type="component" value="Chromosome"/>
</dbReference>
<dbReference type="InterPro" id="IPR058407">
    <property type="entry name" value="DUF8094"/>
</dbReference>